<protein>
    <submittedName>
        <fullName evidence="1">Uncharacterized protein</fullName>
    </submittedName>
</protein>
<reference evidence="1 2" key="2">
    <citation type="journal article" date="2022" name="Mol. Ecol. Resour.">
        <title>The genomes of chicory, endive, great burdock and yacon provide insights into Asteraceae paleo-polyploidization history and plant inulin production.</title>
        <authorList>
            <person name="Fan W."/>
            <person name="Wang S."/>
            <person name="Wang H."/>
            <person name="Wang A."/>
            <person name="Jiang F."/>
            <person name="Liu H."/>
            <person name="Zhao H."/>
            <person name="Xu D."/>
            <person name="Zhang Y."/>
        </authorList>
    </citation>
    <scope>NUCLEOTIDE SEQUENCE [LARGE SCALE GENOMIC DNA]</scope>
    <source>
        <strain evidence="2">cv. Yunnan</strain>
        <tissue evidence="1">Leaves</tissue>
    </source>
</reference>
<dbReference type="EMBL" id="CM042036">
    <property type="protein sequence ID" value="KAI3744768.1"/>
    <property type="molecule type" value="Genomic_DNA"/>
</dbReference>
<gene>
    <name evidence="1" type="ORF">L1987_57859</name>
</gene>
<sequence>MLRVAEYSEAKSGIFTTFWVYNKETRQVEEWFHIDCSNRSLPQMAIGLDWAFDYENLFKSFHLPSDISPEEAAVLYDLCQDAQHSGFLPNAVPHSSVPSTSAPDPNVASCSGPQESESEEDNAIFQDSSADPLLALCLEDKSLQLTIHAKRH</sequence>
<proteinExistence type="predicted"/>
<keyword evidence="2" id="KW-1185">Reference proteome</keyword>
<name>A0ACB9DEG6_9ASTR</name>
<reference evidence="2" key="1">
    <citation type="journal article" date="2022" name="Mol. Ecol. Resour.">
        <title>The genomes of chicory, endive, great burdock and yacon provide insights into Asteraceae palaeo-polyploidization history and plant inulin production.</title>
        <authorList>
            <person name="Fan W."/>
            <person name="Wang S."/>
            <person name="Wang H."/>
            <person name="Wang A."/>
            <person name="Jiang F."/>
            <person name="Liu H."/>
            <person name="Zhao H."/>
            <person name="Xu D."/>
            <person name="Zhang Y."/>
        </authorList>
    </citation>
    <scope>NUCLEOTIDE SEQUENCE [LARGE SCALE GENOMIC DNA]</scope>
    <source>
        <strain evidence="2">cv. Yunnan</strain>
    </source>
</reference>
<comment type="caution">
    <text evidence="1">The sequence shown here is derived from an EMBL/GenBank/DDBJ whole genome shotgun (WGS) entry which is preliminary data.</text>
</comment>
<organism evidence="1 2">
    <name type="scientific">Smallanthus sonchifolius</name>
    <dbReference type="NCBI Taxonomy" id="185202"/>
    <lineage>
        <taxon>Eukaryota</taxon>
        <taxon>Viridiplantae</taxon>
        <taxon>Streptophyta</taxon>
        <taxon>Embryophyta</taxon>
        <taxon>Tracheophyta</taxon>
        <taxon>Spermatophyta</taxon>
        <taxon>Magnoliopsida</taxon>
        <taxon>eudicotyledons</taxon>
        <taxon>Gunneridae</taxon>
        <taxon>Pentapetalae</taxon>
        <taxon>asterids</taxon>
        <taxon>campanulids</taxon>
        <taxon>Asterales</taxon>
        <taxon>Asteraceae</taxon>
        <taxon>Asteroideae</taxon>
        <taxon>Heliantheae alliance</taxon>
        <taxon>Millerieae</taxon>
        <taxon>Smallanthus</taxon>
    </lineage>
</organism>
<evidence type="ECO:0000313" key="2">
    <source>
        <dbReference type="Proteomes" id="UP001056120"/>
    </source>
</evidence>
<evidence type="ECO:0000313" key="1">
    <source>
        <dbReference type="EMBL" id="KAI3744768.1"/>
    </source>
</evidence>
<accession>A0ACB9DEG6</accession>
<dbReference type="Proteomes" id="UP001056120">
    <property type="component" value="Linkage Group LG19"/>
</dbReference>